<evidence type="ECO:0000256" key="1">
    <source>
        <dbReference type="ARBA" id="ARBA00022679"/>
    </source>
</evidence>
<dbReference type="SUPFAM" id="SSF56204">
    <property type="entry name" value="Hect, E3 ligase catalytic domain"/>
    <property type="match status" value="1"/>
</dbReference>
<dbReference type="InterPro" id="IPR000569">
    <property type="entry name" value="HECT_dom"/>
</dbReference>
<feature type="domain" description="HECT" evidence="4">
    <location>
        <begin position="368"/>
        <end position="588"/>
    </location>
</feature>
<dbReference type="RefSeq" id="XP_034061054.1">
    <property type="nucleotide sequence ID" value="XM_034205163.1"/>
</dbReference>
<gene>
    <name evidence="6" type="primary">LOC117539133</name>
</gene>
<accession>A0A6P8TB58</accession>
<dbReference type="KEGG" id="gacu:117539133"/>
<evidence type="ECO:0000256" key="2">
    <source>
        <dbReference type="ARBA" id="ARBA00022786"/>
    </source>
</evidence>
<evidence type="ECO:0000313" key="5">
    <source>
        <dbReference type="Proteomes" id="UP000515161"/>
    </source>
</evidence>
<dbReference type="GO" id="GO:0004842">
    <property type="term" value="F:ubiquitin-protein transferase activity"/>
    <property type="evidence" value="ECO:0007669"/>
    <property type="project" value="InterPro"/>
</dbReference>
<evidence type="ECO:0000259" key="4">
    <source>
        <dbReference type="Pfam" id="PF00632"/>
    </source>
</evidence>
<proteinExistence type="predicted"/>
<sequence>MEDVSEFLRARGVQEETILQMEEQKIDSDVIGLMDDATLQKYIPSYGDRIAIFNHCRSKRPTSKRKKGLYERLREKMTVRSESSQGNASGTETRKTQTKKLKATRNIEIGWIHNDTNTTKQVRAKQGGGTRKIKLSTNAGLNEILETGKTLFFPDGISPKGPESEFDFEVWDFKQNCLTAETCPSISTMYETVQMTMLRFYIATKRKPSANADSDTVEETSEFNLVSGENDDYTDVIIVLDDIQRSLNISSDPEITFGPHFGIEEDEEDTLIFENVPVPASPLEAEKQLTITVHHANTLADMITAFSDAEILNKSLNVRRILPDNKEEAGSGSGVLRDVLSCFWQEFYERCTLGTTVKVPYIRHDFPAETWKAIGRILLKGYQDCEYFPNKLSLPFLEQVLFDNVYSDLKAYFMQFVSSQEREVLMQALTDFTAVDTDDLLEVLDSYGCRRKVSAENLPKIIEEIAHKEMVQKPMFVIDCWREINHQHLNLSPEALTKLLSDLQPTTKKVCKLLKFDVDLTTNQKEVANHLKRFIRELDESKLQKFLRFCTGSDLIVTDSIYVGFEKMTEFTRRPIAHTCGNILHIADSYENFPDFRSEFNAVLESNVWVMDIV</sequence>
<keyword evidence="1" id="KW-0808">Transferase</keyword>
<dbReference type="OrthoDB" id="10038899at2759"/>
<evidence type="ECO:0000313" key="6">
    <source>
        <dbReference type="RefSeq" id="XP_034061054.1"/>
    </source>
</evidence>
<dbReference type="Gene3D" id="3.30.2410.10">
    <property type="entry name" value="Hect, E3 ligase catalytic domain"/>
    <property type="match status" value="1"/>
</dbReference>
<dbReference type="GeneID" id="117539133"/>
<keyword evidence="2" id="KW-0833">Ubl conjugation pathway</keyword>
<reference evidence="6" key="1">
    <citation type="submission" date="2025-08" db="UniProtKB">
        <authorList>
            <consortium name="RefSeq"/>
        </authorList>
    </citation>
    <scope>IDENTIFICATION</scope>
</reference>
<evidence type="ECO:0000256" key="3">
    <source>
        <dbReference type="SAM" id="MobiDB-lite"/>
    </source>
</evidence>
<dbReference type="AlphaFoldDB" id="A0A6P8TB58"/>
<protein>
    <submittedName>
        <fullName evidence="6">Uncharacterized protein LOC117539133</fullName>
    </submittedName>
</protein>
<feature type="region of interest" description="Disordered" evidence="3">
    <location>
        <begin position="61"/>
        <end position="100"/>
    </location>
</feature>
<dbReference type="InterPro" id="IPR035983">
    <property type="entry name" value="Hect_E3_ubiquitin_ligase"/>
</dbReference>
<dbReference type="Pfam" id="PF00632">
    <property type="entry name" value="HECT"/>
    <property type="match status" value="1"/>
</dbReference>
<dbReference type="InParanoid" id="A0A6P8TB58"/>
<dbReference type="Proteomes" id="UP000515161">
    <property type="component" value="Unplaced"/>
</dbReference>
<feature type="compositionally biased region" description="Basic and acidic residues" evidence="3">
    <location>
        <begin position="68"/>
        <end position="79"/>
    </location>
</feature>
<organism evidence="5 6">
    <name type="scientific">Gymnodraco acuticeps</name>
    <name type="common">Antarctic dragonfish</name>
    <dbReference type="NCBI Taxonomy" id="8218"/>
    <lineage>
        <taxon>Eukaryota</taxon>
        <taxon>Metazoa</taxon>
        <taxon>Chordata</taxon>
        <taxon>Craniata</taxon>
        <taxon>Vertebrata</taxon>
        <taxon>Euteleostomi</taxon>
        <taxon>Actinopterygii</taxon>
        <taxon>Neopterygii</taxon>
        <taxon>Teleostei</taxon>
        <taxon>Neoteleostei</taxon>
        <taxon>Acanthomorphata</taxon>
        <taxon>Eupercaria</taxon>
        <taxon>Perciformes</taxon>
        <taxon>Notothenioidei</taxon>
        <taxon>Bathydraconidae</taxon>
        <taxon>Gymnodraco</taxon>
    </lineage>
</organism>
<keyword evidence="5" id="KW-1185">Reference proteome</keyword>
<feature type="compositionally biased region" description="Polar residues" evidence="3">
    <location>
        <begin position="80"/>
        <end position="91"/>
    </location>
</feature>
<name>A0A6P8TB58_GYMAC</name>